<dbReference type="Pfam" id="PF26421">
    <property type="entry name" value="Avidin_like"/>
    <property type="match status" value="1"/>
</dbReference>
<dbReference type="RefSeq" id="WP_340603292.1">
    <property type="nucleotide sequence ID" value="NZ_JBBMXV010000002.1"/>
</dbReference>
<dbReference type="AlphaFoldDB" id="A0ABD5UZZ0"/>
<keyword evidence="2" id="KW-1185">Reference proteome</keyword>
<dbReference type="EMBL" id="JBHSXQ010000002">
    <property type="protein sequence ID" value="MFC6904778.1"/>
    <property type="molecule type" value="Genomic_DNA"/>
</dbReference>
<dbReference type="InterPro" id="IPR058595">
    <property type="entry name" value="Avidin-like"/>
</dbReference>
<evidence type="ECO:0008006" key="3">
    <source>
        <dbReference type="Google" id="ProtNLM"/>
    </source>
</evidence>
<sequence length="120" mass="13237">MATDGIDMDGRVLRATSNDADGTVSDATTFRFEQDGDLIQARYEGGEIRQGFLVGLSDGEGLDFRYTHLTVEGETATGHSIDEIERLPDGRVRLHEEWSWDSKEGAGTSVLEEVDEETRA</sequence>
<protein>
    <recommendedName>
        <fullName evidence="3">N-acetylglutamate synthase</fullName>
    </recommendedName>
</protein>
<evidence type="ECO:0000313" key="2">
    <source>
        <dbReference type="Proteomes" id="UP001596312"/>
    </source>
</evidence>
<comment type="caution">
    <text evidence="1">The sequence shown here is derived from an EMBL/GenBank/DDBJ whole genome shotgun (WGS) entry which is preliminary data.</text>
</comment>
<accession>A0ABD5UZZ0</accession>
<gene>
    <name evidence="1" type="ORF">ACFQGH_06145</name>
</gene>
<reference evidence="1 2" key="1">
    <citation type="journal article" date="2019" name="Int. J. Syst. Evol. Microbiol.">
        <title>The Global Catalogue of Microorganisms (GCM) 10K type strain sequencing project: providing services to taxonomists for standard genome sequencing and annotation.</title>
        <authorList>
            <consortium name="The Broad Institute Genomics Platform"/>
            <consortium name="The Broad Institute Genome Sequencing Center for Infectious Disease"/>
            <person name="Wu L."/>
            <person name="Ma J."/>
        </authorList>
    </citation>
    <scope>NUCLEOTIDE SEQUENCE [LARGE SCALE GENOMIC DNA]</scope>
    <source>
        <strain evidence="1 2">CGMCC 1.3240</strain>
    </source>
</reference>
<proteinExistence type="predicted"/>
<evidence type="ECO:0000313" key="1">
    <source>
        <dbReference type="EMBL" id="MFC6904778.1"/>
    </source>
</evidence>
<organism evidence="1 2">
    <name type="scientific">Halalkalicoccus tibetensis</name>
    <dbReference type="NCBI Taxonomy" id="175632"/>
    <lineage>
        <taxon>Archaea</taxon>
        <taxon>Methanobacteriati</taxon>
        <taxon>Methanobacteriota</taxon>
        <taxon>Stenosarchaea group</taxon>
        <taxon>Halobacteria</taxon>
        <taxon>Halobacteriales</taxon>
        <taxon>Halococcaceae</taxon>
        <taxon>Halalkalicoccus</taxon>
    </lineage>
</organism>
<name>A0ABD5UZZ0_9EURY</name>
<dbReference type="Proteomes" id="UP001596312">
    <property type="component" value="Unassembled WGS sequence"/>
</dbReference>